<protein>
    <recommendedName>
        <fullName evidence="4">Secreted protein</fullName>
    </recommendedName>
</protein>
<comment type="caution">
    <text evidence="2">The sequence shown here is derived from an EMBL/GenBank/DDBJ whole genome shotgun (WGS) entry which is preliminary data.</text>
</comment>
<feature type="signal peptide" evidence="1">
    <location>
        <begin position="1"/>
        <end position="24"/>
    </location>
</feature>
<evidence type="ECO:0000313" key="3">
    <source>
        <dbReference type="Proteomes" id="UP001596083"/>
    </source>
</evidence>
<dbReference type="Proteomes" id="UP001596083">
    <property type="component" value="Unassembled WGS sequence"/>
</dbReference>
<name>A0ABW0Z260_9ACTN</name>
<keyword evidence="1" id="KW-0732">Signal</keyword>
<evidence type="ECO:0000313" key="2">
    <source>
        <dbReference type="EMBL" id="MFC5721456.1"/>
    </source>
</evidence>
<keyword evidence="3" id="KW-1185">Reference proteome</keyword>
<gene>
    <name evidence="2" type="ORF">ACFP1Z_14890</name>
</gene>
<evidence type="ECO:0000256" key="1">
    <source>
        <dbReference type="SAM" id="SignalP"/>
    </source>
</evidence>
<sequence>MISRVRRILSVGFMGAAVSAAALAVPDAAVAAPADDGMPPWGVETFEYPNAAKILKEQGIALRKGDGHIVLADCRATTDIQVMTAFKHPGQTRQGWYCFNVTGTGKTGWLTLEVPQAYTIATGDYALDVKVDSKNGQEQVKVAKNSYKGLGKGLNPLNPDTMLVELRVTG</sequence>
<evidence type="ECO:0008006" key="4">
    <source>
        <dbReference type="Google" id="ProtNLM"/>
    </source>
</evidence>
<dbReference type="EMBL" id="JBHSPB010000008">
    <property type="protein sequence ID" value="MFC5721456.1"/>
    <property type="molecule type" value="Genomic_DNA"/>
</dbReference>
<organism evidence="2 3">
    <name type="scientific">Streptomyces gamaensis</name>
    <dbReference type="NCBI Taxonomy" id="1763542"/>
    <lineage>
        <taxon>Bacteria</taxon>
        <taxon>Bacillati</taxon>
        <taxon>Actinomycetota</taxon>
        <taxon>Actinomycetes</taxon>
        <taxon>Kitasatosporales</taxon>
        <taxon>Streptomycetaceae</taxon>
        <taxon>Streptomyces</taxon>
    </lineage>
</organism>
<dbReference type="RefSeq" id="WP_390316746.1">
    <property type="nucleotide sequence ID" value="NZ_JBHSPB010000008.1"/>
</dbReference>
<feature type="chain" id="PRO_5047382533" description="Secreted protein" evidence="1">
    <location>
        <begin position="25"/>
        <end position="170"/>
    </location>
</feature>
<accession>A0ABW0Z260</accession>
<proteinExistence type="predicted"/>
<reference evidence="3" key="1">
    <citation type="journal article" date="2019" name="Int. J. Syst. Evol. Microbiol.">
        <title>The Global Catalogue of Microorganisms (GCM) 10K type strain sequencing project: providing services to taxonomists for standard genome sequencing and annotation.</title>
        <authorList>
            <consortium name="The Broad Institute Genomics Platform"/>
            <consortium name="The Broad Institute Genome Sequencing Center for Infectious Disease"/>
            <person name="Wu L."/>
            <person name="Ma J."/>
        </authorList>
    </citation>
    <scope>NUCLEOTIDE SEQUENCE [LARGE SCALE GENOMIC DNA]</scope>
    <source>
        <strain evidence="3">CGMCC 4.7304</strain>
    </source>
</reference>